<feature type="non-terminal residue" evidence="13">
    <location>
        <position position="1"/>
    </location>
</feature>
<keyword evidence="5" id="KW-0378">Hydrolase</keyword>
<evidence type="ECO:0000256" key="4">
    <source>
        <dbReference type="ARBA" id="ARBA00022692"/>
    </source>
</evidence>
<dbReference type="EC" id="3.4.26.1" evidence="10"/>
<evidence type="ECO:0000256" key="7">
    <source>
        <dbReference type="ARBA" id="ARBA00022989"/>
    </source>
</evidence>
<dbReference type="EMBL" id="SRRH01000600">
    <property type="protein sequence ID" value="KAG6286832.1"/>
    <property type="molecule type" value="Genomic_DNA"/>
</dbReference>
<protein>
    <recommendedName>
        <fullName evidence="10">intramembrane prenyl-peptidase Rce1</fullName>
        <ecNumber evidence="10">3.4.26.1</ecNumber>
    </recommendedName>
</protein>
<evidence type="ECO:0000256" key="9">
    <source>
        <dbReference type="ARBA" id="ARBA00047280"/>
    </source>
</evidence>
<comment type="caution">
    <text evidence="13">The sequence shown here is derived from an EMBL/GenBank/DDBJ whole genome shotgun (WGS) entry which is preliminary data.</text>
</comment>
<evidence type="ECO:0000256" key="5">
    <source>
        <dbReference type="ARBA" id="ARBA00022801"/>
    </source>
</evidence>
<dbReference type="Proteomes" id="UP000707071">
    <property type="component" value="Unassembled WGS sequence"/>
</dbReference>
<dbReference type="AlphaFoldDB" id="A0A9P7QFF2"/>
<proteinExistence type="inferred from homology"/>
<comment type="subcellular location">
    <subcellularLocation>
        <location evidence="1">Endoplasmic reticulum membrane</location>
        <topology evidence="1">Multi-pass membrane protein</topology>
    </subcellularLocation>
</comment>
<keyword evidence="6" id="KW-0256">Endoplasmic reticulum</keyword>
<sequence length="161" mass="17922">GPITEECLFRSSAVPLLLMAGCTMKCIVFFSPLIFGIAHLHHFYEFRVTYPQTPLAIAAARSTLQLAYTTLFGVYATFLFLRTGSLLAVVIAHTFCNLVGLPRVWGFLQPHWLRGANVGRESSVWKWTIPYYALLLAGSVLWWTNLLQLTTSSAALVALEV</sequence>
<feature type="transmembrane region" description="Helical" evidence="11">
    <location>
        <begin position="125"/>
        <end position="143"/>
    </location>
</feature>
<evidence type="ECO:0000313" key="14">
    <source>
        <dbReference type="Proteomes" id="UP000707071"/>
    </source>
</evidence>
<dbReference type="GO" id="GO:0004222">
    <property type="term" value="F:metalloendopeptidase activity"/>
    <property type="evidence" value="ECO:0007669"/>
    <property type="project" value="InterPro"/>
</dbReference>
<evidence type="ECO:0000256" key="1">
    <source>
        <dbReference type="ARBA" id="ARBA00004477"/>
    </source>
</evidence>
<evidence type="ECO:0000256" key="2">
    <source>
        <dbReference type="ARBA" id="ARBA00006897"/>
    </source>
</evidence>
<dbReference type="InterPro" id="IPR039731">
    <property type="entry name" value="Rce1"/>
</dbReference>
<evidence type="ECO:0000256" key="11">
    <source>
        <dbReference type="SAM" id="Phobius"/>
    </source>
</evidence>
<gene>
    <name evidence="13" type="ORF">E4U09_006563</name>
</gene>
<feature type="transmembrane region" description="Helical" evidence="11">
    <location>
        <begin position="55"/>
        <end position="79"/>
    </location>
</feature>
<evidence type="ECO:0000313" key="13">
    <source>
        <dbReference type="EMBL" id="KAG6286832.1"/>
    </source>
</evidence>
<dbReference type="InterPro" id="IPR003675">
    <property type="entry name" value="Rce1/LyrA-like_dom"/>
</dbReference>
<dbReference type="Pfam" id="PF02517">
    <property type="entry name" value="Rce1-like"/>
    <property type="match status" value="1"/>
</dbReference>
<evidence type="ECO:0000256" key="6">
    <source>
        <dbReference type="ARBA" id="ARBA00022824"/>
    </source>
</evidence>
<evidence type="ECO:0000259" key="12">
    <source>
        <dbReference type="Pfam" id="PF02517"/>
    </source>
</evidence>
<keyword evidence="4 11" id="KW-0812">Transmembrane</keyword>
<keyword evidence="7 11" id="KW-1133">Transmembrane helix</keyword>
<dbReference type="PANTHER" id="PTHR13046:SF0">
    <property type="entry name" value="CAAX PRENYL PROTEASE 2"/>
    <property type="match status" value="1"/>
</dbReference>
<keyword evidence="3" id="KW-0645">Protease</keyword>
<dbReference type="GO" id="GO:0071586">
    <property type="term" value="P:CAAX-box protein processing"/>
    <property type="evidence" value="ECO:0007669"/>
    <property type="project" value="InterPro"/>
</dbReference>
<feature type="transmembrane region" description="Helical" evidence="11">
    <location>
        <begin position="12"/>
        <end position="35"/>
    </location>
</feature>
<dbReference type="GO" id="GO:0005789">
    <property type="term" value="C:endoplasmic reticulum membrane"/>
    <property type="evidence" value="ECO:0007669"/>
    <property type="project" value="UniProtKB-SubCell"/>
</dbReference>
<evidence type="ECO:0000256" key="3">
    <source>
        <dbReference type="ARBA" id="ARBA00022670"/>
    </source>
</evidence>
<comment type="catalytic activity">
    <reaction evidence="9">
        <text>Hydrolyzes the peptide bond -P2-(S-farnesyl or geranylgeranyl)C-P1'-P2'-P3'-COOH where P1' and P2' are amino acids with aliphatic sidechains and P3' is any C-terminal residue.</text>
        <dbReference type="EC" id="3.4.26.1"/>
    </reaction>
</comment>
<organism evidence="13 14">
    <name type="scientific">Claviceps aff. purpurea</name>
    <dbReference type="NCBI Taxonomy" id="1967640"/>
    <lineage>
        <taxon>Eukaryota</taxon>
        <taxon>Fungi</taxon>
        <taxon>Dikarya</taxon>
        <taxon>Ascomycota</taxon>
        <taxon>Pezizomycotina</taxon>
        <taxon>Sordariomycetes</taxon>
        <taxon>Hypocreomycetidae</taxon>
        <taxon>Hypocreales</taxon>
        <taxon>Clavicipitaceae</taxon>
        <taxon>Claviceps</taxon>
    </lineage>
</organism>
<keyword evidence="8 11" id="KW-0472">Membrane</keyword>
<reference evidence="13 14" key="1">
    <citation type="journal article" date="2020" name="bioRxiv">
        <title>Whole genome comparisons of ergot fungi reveals the divergence and evolution of species within the genus Claviceps are the result of varying mechanisms driving genome evolution and host range expansion.</title>
        <authorList>
            <person name="Wyka S.A."/>
            <person name="Mondo S.J."/>
            <person name="Liu M."/>
            <person name="Dettman J."/>
            <person name="Nalam V."/>
            <person name="Broders K.D."/>
        </authorList>
    </citation>
    <scope>NUCLEOTIDE SEQUENCE [LARGE SCALE GENOMIC DNA]</scope>
    <source>
        <strain evidence="13 14">Clav52</strain>
    </source>
</reference>
<feature type="domain" description="CAAX prenyl protease 2/Lysostaphin resistance protein A-like" evidence="12">
    <location>
        <begin position="2"/>
        <end position="99"/>
    </location>
</feature>
<comment type="similarity">
    <text evidence="2">Belongs to the peptidase U48 family.</text>
</comment>
<dbReference type="PANTHER" id="PTHR13046">
    <property type="entry name" value="PROTEASE U48 CAAX PRENYL PROTEASE RCE1"/>
    <property type="match status" value="1"/>
</dbReference>
<evidence type="ECO:0000256" key="10">
    <source>
        <dbReference type="ARBA" id="ARBA00049729"/>
    </source>
</evidence>
<keyword evidence="14" id="KW-1185">Reference proteome</keyword>
<feature type="transmembrane region" description="Helical" evidence="11">
    <location>
        <begin position="86"/>
        <end position="105"/>
    </location>
</feature>
<evidence type="ECO:0000256" key="8">
    <source>
        <dbReference type="ARBA" id="ARBA00023136"/>
    </source>
</evidence>
<accession>A0A9P7QFF2</accession>
<name>A0A9P7QFF2_9HYPO</name>